<protein>
    <recommendedName>
        <fullName evidence="2">mRNA capping enzyme adenylation domain-containing protein</fullName>
    </recommendedName>
</protein>
<proteinExistence type="predicted"/>
<dbReference type="EMBL" id="MN740367">
    <property type="protein sequence ID" value="QHU02891.1"/>
    <property type="molecule type" value="Genomic_DNA"/>
</dbReference>
<sequence>MNLKTTLGRFPDIELSYDKLLHKKVRSDCFQLLPRGKKALLWITYCNDKNIALVLNLDRNGSIINASFSIMSFSDDLCIGDGTVMQGVLFKNSNMQCFAITDIILYKGQKCNKERFDKKFDIIEHIFKNEINNIPYSSNFLVLGLPITTNYFKNAIDIARTLPYPIYGIRSISYKNSRSRGYTMFKEKQELSVTMIVKAMITNDMYNLYASDSKKTVGVAAVTDYKSSVMMNKIFRYIKENENLDLLEESDDDEEFEDVREDKYVNLDKSIRMICVWVKKFRKWKPISIAKKTDKVASIFQIQAIERKNIR</sequence>
<evidence type="ECO:0008006" key="2">
    <source>
        <dbReference type="Google" id="ProtNLM"/>
    </source>
</evidence>
<dbReference type="AlphaFoldDB" id="A0A6C0JDC1"/>
<evidence type="ECO:0000313" key="1">
    <source>
        <dbReference type="EMBL" id="QHU02891.1"/>
    </source>
</evidence>
<dbReference type="Gene3D" id="3.30.470.30">
    <property type="entry name" value="DNA ligase/mRNA capping enzyme"/>
    <property type="match status" value="1"/>
</dbReference>
<organism evidence="1">
    <name type="scientific">viral metagenome</name>
    <dbReference type="NCBI Taxonomy" id="1070528"/>
    <lineage>
        <taxon>unclassified sequences</taxon>
        <taxon>metagenomes</taxon>
        <taxon>organismal metagenomes</taxon>
    </lineage>
</organism>
<reference evidence="1" key="1">
    <citation type="journal article" date="2020" name="Nature">
        <title>Giant virus diversity and host interactions through global metagenomics.</title>
        <authorList>
            <person name="Schulz F."/>
            <person name="Roux S."/>
            <person name="Paez-Espino D."/>
            <person name="Jungbluth S."/>
            <person name="Walsh D.A."/>
            <person name="Denef V.J."/>
            <person name="McMahon K.D."/>
            <person name="Konstantinidis K.T."/>
            <person name="Eloe-Fadrosh E.A."/>
            <person name="Kyrpides N.C."/>
            <person name="Woyke T."/>
        </authorList>
    </citation>
    <scope>NUCLEOTIDE SEQUENCE</scope>
    <source>
        <strain evidence="1">GVMAG-M-3300025890-48</strain>
    </source>
</reference>
<accession>A0A6C0JDC1</accession>
<name>A0A6C0JDC1_9ZZZZ</name>